<name>A0A1K2EQ04_STRAR</name>
<proteinExistence type="predicted"/>
<dbReference type="RefSeq" id="WP_072488144.1">
    <property type="nucleotide sequence ID" value="NZ_FPJO01000021.1"/>
</dbReference>
<dbReference type="GO" id="GO:0006281">
    <property type="term" value="P:DNA repair"/>
    <property type="evidence" value="ECO:0007669"/>
    <property type="project" value="InterPro"/>
</dbReference>
<dbReference type="InterPro" id="IPR023170">
    <property type="entry name" value="HhH_base_excis_C"/>
</dbReference>
<dbReference type="Gene3D" id="1.10.340.30">
    <property type="entry name" value="Hypothetical protein, domain 2"/>
    <property type="match status" value="1"/>
</dbReference>
<evidence type="ECO:0000313" key="1">
    <source>
        <dbReference type="EMBL" id="SFY37657.1"/>
    </source>
</evidence>
<gene>
    <name evidence="1" type="ORF">SAMN02787144_102193</name>
</gene>
<sequence length="237" mass="25346">MTARDTVEVLLARYGTTYAAEAGIRLRNTPQPLYQLLVLSDLLSARIRASAAVSAARALFDHGMRSPHRMAAASWQQRVDALGEGGYRRYDERTATQLGDGARLLLDEYGGDLRRLRAEADGDLDTLRAGLRRTPGIGPAGADIFVREVQAVWPETAPYVDGKALQGAERLGLPASPAELAELAELARPAVSAEPPRPARGAGRGERTDGRGIAVLAAALVRAALDKHIVDDVRAHA</sequence>
<dbReference type="AlphaFoldDB" id="A0A1K2EQ04"/>
<dbReference type="Proteomes" id="UP000181909">
    <property type="component" value="Unassembled WGS sequence"/>
</dbReference>
<accession>A0A1K2EQ04</accession>
<protein>
    <submittedName>
        <fullName evidence="1">Endonuclease III</fullName>
    </submittedName>
</protein>
<evidence type="ECO:0000313" key="2">
    <source>
        <dbReference type="Proteomes" id="UP000181909"/>
    </source>
</evidence>
<dbReference type="GO" id="GO:0004519">
    <property type="term" value="F:endonuclease activity"/>
    <property type="evidence" value="ECO:0007669"/>
    <property type="project" value="UniProtKB-KW"/>
</dbReference>
<reference evidence="1 2" key="1">
    <citation type="submission" date="2016-11" db="EMBL/GenBank/DDBJ databases">
        <authorList>
            <person name="Jaros S."/>
            <person name="Januszkiewicz K."/>
            <person name="Wedrychowicz H."/>
        </authorList>
    </citation>
    <scope>NUCLEOTIDE SEQUENCE [LARGE SCALE GENOMIC DNA]</scope>
    <source>
        <strain evidence="1 2">OK807</strain>
    </source>
</reference>
<keyword evidence="1" id="KW-0255">Endonuclease</keyword>
<organism evidence="1 2">
    <name type="scientific">Streptomyces atratus</name>
    <dbReference type="NCBI Taxonomy" id="1893"/>
    <lineage>
        <taxon>Bacteria</taxon>
        <taxon>Bacillati</taxon>
        <taxon>Actinomycetota</taxon>
        <taxon>Actinomycetes</taxon>
        <taxon>Kitasatosporales</taxon>
        <taxon>Streptomycetaceae</taxon>
        <taxon>Streptomyces</taxon>
    </lineage>
</organism>
<keyword evidence="1" id="KW-0378">Hydrolase</keyword>
<dbReference type="InterPro" id="IPR011257">
    <property type="entry name" value="DNA_glycosylase"/>
</dbReference>
<keyword evidence="1" id="KW-0540">Nuclease</keyword>
<dbReference type="EMBL" id="FPJO01000021">
    <property type="protein sequence ID" value="SFY37657.1"/>
    <property type="molecule type" value="Genomic_DNA"/>
</dbReference>
<dbReference type="OrthoDB" id="3078554at2"/>
<dbReference type="Gene3D" id="1.10.1670.10">
    <property type="entry name" value="Helix-hairpin-Helix base-excision DNA repair enzymes (C-terminal)"/>
    <property type="match status" value="1"/>
</dbReference>
<dbReference type="STRING" id="1893.SAMN02787144_102193"/>
<dbReference type="SUPFAM" id="SSF48150">
    <property type="entry name" value="DNA-glycosylase"/>
    <property type="match status" value="1"/>
</dbReference>